<dbReference type="InterPro" id="IPR036390">
    <property type="entry name" value="WH_DNA-bd_sf"/>
</dbReference>
<keyword evidence="3" id="KW-0238">DNA-binding</keyword>
<gene>
    <name evidence="6" type="primary">gltC</name>
    <name evidence="6" type="ORF">SSLFYP6_01606</name>
</gene>
<dbReference type="SUPFAM" id="SSF53850">
    <property type="entry name" value="Periplasmic binding protein-like II"/>
    <property type="match status" value="1"/>
</dbReference>
<reference evidence="6" key="1">
    <citation type="submission" date="2019-11" db="EMBL/GenBank/DDBJ databases">
        <authorList>
            <person name="Feng L."/>
        </authorList>
    </citation>
    <scope>NUCLEOTIDE SEQUENCE</scope>
    <source>
        <strain evidence="6">SSalivariusLFYP6</strain>
    </source>
</reference>
<dbReference type="RefSeq" id="WP_156685306.1">
    <property type="nucleotide sequence ID" value="NZ_CACRUJ010000006.1"/>
</dbReference>
<dbReference type="AlphaFoldDB" id="A0A6N3C7H5"/>
<evidence type="ECO:0000256" key="3">
    <source>
        <dbReference type="ARBA" id="ARBA00023125"/>
    </source>
</evidence>
<dbReference type="InterPro" id="IPR036388">
    <property type="entry name" value="WH-like_DNA-bd_sf"/>
</dbReference>
<organism evidence="6">
    <name type="scientific">Streptococcus salivarius</name>
    <dbReference type="NCBI Taxonomy" id="1304"/>
    <lineage>
        <taxon>Bacteria</taxon>
        <taxon>Bacillati</taxon>
        <taxon>Bacillota</taxon>
        <taxon>Bacilli</taxon>
        <taxon>Lactobacillales</taxon>
        <taxon>Streptococcaceae</taxon>
        <taxon>Streptococcus</taxon>
    </lineage>
</organism>
<dbReference type="Gene3D" id="1.10.10.10">
    <property type="entry name" value="Winged helix-like DNA-binding domain superfamily/Winged helix DNA-binding domain"/>
    <property type="match status" value="1"/>
</dbReference>
<dbReference type="Pfam" id="PF03466">
    <property type="entry name" value="LysR_substrate"/>
    <property type="match status" value="1"/>
</dbReference>
<dbReference type="InterPro" id="IPR050950">
    <property type="entry name" value="HTH-type_LysR_regulators"/>
</dbReference>
<evidence type="ECO:0000256" key="2">
    <source>
        <dbReference type="ARBA" id="ARBA00023015"/>
    </source>
</evidence>
<keyword evidence="2" id="KW-0805">Transcription regulation</keyword>
<protein>
    <submittedName>
        <fullName evidence="6">HTH-type transcriptional regulator GltC</fullName>
    </submittedName>
</protein>
<dbReference type="InterPro" id="IPR005119">
    <property type="entry name" value="LysR_subst-bd"/>
</dbReference>
<dbReference type="GO" id="GO:0003700">
    <property type="term" value="F:DNA-binding transcription factor activity"/>
    <property type="evidence" value="ECO:0007669"/>
    <property type="project" value="InterPro"/>
</dbReference>
<dbReference type="PROSITE" id="PS50931">
    <property type="entry name" value="HTH_LYSR"/>
    <property type="match status" value="1"/>
</dbReference>
<accession>A0A6N3C7H5</accession>
<name>A0A6N3C7H5_STRSL</name>
<dbReference type="Pfam" id="PF00126">
    <property type="entry name" value="HTH_1"/>
    <property type="match status" value="1"/>
</dbReference>
<comment type="similarity">
    <text evidence="1">Belongs to the LysR transcriptional regulatory family.</text>
</comment>
<dbReference type="Gene3D" id="3.40.190.290">
    <property type="match status" value="1"/>
</dbReference>
<dbReference type="EMBL" id="CACRUJ010000006">
    <property type="protein sequence ID" value="VYU11995.1"/>
    <property type="molecule type" value="Genomic_DNA"/>
</dbReference>
<feature type="domain" description="HTH lysR-type" evidence="5">
    <location>
        <begin position="1"/>
        <end position="60"/>
    </location>
</feature>
<dbReference type="InterPro" id="IPR000847">
    <property type="entry name" value="LysR_HTH_N"/>
</dbReference>
<dbReference type="PANTHER" id="PTHR30419">
    <property type="entry name" value="HTH-TYPE TRANSCRIPTIONAL REGULATOR YBHD"/>
    <property type="match status" value="1"/>
</dbReference>
<dbReference type="GO" id="GO:0005829">
    <property type="term" value="C:cytosol"/>
    <property type="evidence" value="ECO:0007669"/>
    <property type="project" value="TreeGrafter"/>
</dbReference>
<evidence type="ECO:0000256" key="4">
    <source>
        <dbReference type="ARBA" id="ARBA00023163"/>
    </source>
</evidence>
<keyword evidence="4" id="KW-0804">Transcription</keyword>
<evidence type="ECO:0000256" key="1">
    <source>
        <dbReference type="ARBA" id="ARBA00009437"/>
    </source>
</evidence>
<proteinExistence type="inferred from homology"/>
<sequence>MNLKDLYYFYDLSNLQSFTDVARKHEVSQPSISYAIKRLEKEFHCQLIMHDPSHRTFKLTPQGDILLRHIKKVLPELQGAKKEILRSISSYDTIGFPPLIIDYLIRKEPAFIENVSALRNIHPIQEGSIELLDLLSRGELDASFIGSLEPILDKRFSVRNLMTSDLYYILPSGHPLANKETIAFSDVINEDFIILDEHFVHLKAFQHLNDQHHHAATPFFQTDDVNLLKQLLRKKVGISLLSEIAITKEDKDLIAIPMVKNERLTLYVSLITLKENNLHPKVLNFLKELFS</sequence>
<dbReference type="GO" id="GO:0003677">
    <property type="term" value="F:DNA binding"/>
    <property type="evidence" value="ECO:0007669"/>
    <property type="project" value="UniProtKB-KW"/>
</dbReference>
<evidence type="ECO:0000313" key="6">
    <source>
        <dbReference type="EMBL" id="VYU11995.1"/>
    </source>
</evidence>
<evidence type="ECO:0000259" key="5">
    <source>
        <dbReference type="PROSITE" id="PS50931"/>
    </source>
</evidence>
<dbReference type="SUPFAM" id="SSF46785">
    <property type="entry name" value="Winged helix' DNA-binding domain"/>
    <property type="match status" value="1"/>
</dbReference>